<dbReference type="Proteomes" id="UP001175226">
    <property type="component" value="Unassembled WGS sequence"/>
</dbReference>
<keyword evidence="3" id="KW-0547">Nucleotide-binding</keyword>
<dbReference type="Pfam" id="PF01715">
    <property type="entry name" value="IPPT"/>
    <property type="match status" value="1"/>
</dbReference>
<dbReference type="InterPro" id="IPR018022">
    <property type="entry name" value="IPT"/>
</dbReference>
<name>A0AA39JME0_9AGAR</name>
<evidence type="ECO:0000256" key="3">
    <source>
        <dbReference type="ARBA" id="ARBA00022741"/>
    </source>
</evidence>
<evidence type="ECO:0000256" key="2">
    <source>
        <dbReference type="ARBA" id="ARBA00022679"/>
    </source>
</evidence>
<organism evidence="5 6">
    <name type="scientific">Armillaria borealis</name>
    <dbReference type="NCBI Taxonomy" id="47425"/>
    <lineage>
        <taxon>Eukaryota</taxon>
        <taxon>Fungi</taxon>
        <taxon>Dikarya</taxon>
        <taxon>Basidiomycota</taxon>
        <taxon>Agaricomycotina</taxon>
        <taxon>Agaricomycetes</taxon>
        <taxon>Agaricomycetidae</taxon>
        <taxon>Agaricales</taxon>
        <taxon>Marasmiineae</taxon>
        <taxon>Physalacriaceae</taxon>
        <taxon>Armillaria</taxon>
    </lineage>
</organism>
<dbReference type="HAMAP" id="MF_00185">
    <property type="entry name" value="IPP_trans"/>
    <property type="match status" value="1"/>
</dbReference>
<gene>
    <name evidence="5" type="ORF">EV421DRAFT_1708496</name>
</gene>
<dbReference type="Gene3D" id="3.30.160.60">
    <property type="entry name" value="Classic Zinc Finger"/>
    <property type="match status" value="1"/>
</dbReference>
<dbReference type="PANTHER" id="PTHR11088:SF89">
    <property type="entry name" value="TRNA DIMETHYLALLYLTRANSFERASE"/>
    <property type="match status" value="1"/>
</dbReference>
<comment type="similarity">
    <text evidence="1">Belongs to the IPP transferase family.</text>
</comment>
<keyword evidence="4" id="KW-0067">ATP-binding</keyword>
<evidence type="ECO:0000256" key="1">
    <source>
        <dbReference type="ARBA" id="ARBA00005842"/>
    </source>
</evidence>
<sequence>MALRPLIAICGTTGVGKSKLAIEIAQHIAKQEAWEGAEIINADAMQVYAGMDVITNKVTESEMQGIKHHLMGFRQPGEQYVVGQWVQDAMKIISDIHCANKIPIIVGGTSYWIQHLLFPNRLSNEEITDKKEPAAAVMSEELARSLESLPPELQDLFDSFPEQPPIASVDPAQSLSLHRLLSALDERVGARWHWKDTRKVHRSLCIIRETGRKASEMISNQSESTVGLFFFLNNPQWNTGDYRYRALCLWLYAKPAMLHPRLNSRVDAMIARGLLDEVRALQYIANSGRQTVTKESSADYTVGIYQSIGKLALCCLVITEVMSLSGYREFYGYISSPDPSDDAFNLAVENMKISTRQYAKRQVSWIRNKLLPMIKAANATEATVFPYLLDASDVENGWSSNVQGSAMEITDGFLRGKIDRDPLSLSDVARDMLTVEEKATDPLSVLSARHKIICEICTANKNEPVMIEEGREWEVHRRTRAHRNYFRRVEAKSQGYRYGKKIEDIDTTESQPS</sequence>
<proteinExistence type="inferred from homology"/>
<keyword evidence="6" id="KW-1185">Reference proteome</keyword>
<dbReference type="Gene3D" id="3.40.50.300">
    <property type="entry name" value="P-loop containing nucleotide triphosphate hydrolases"/>
    <property type="match status" value="1"/>
</dbReference>
<dbReference type="EMBL" id="JAUEPT010000016">
    <property type="protein sequence ID" value="KAK0445435.1"/>
    <property type="molecule type" value="Genomic_DNA"/>
</dbReference>
<dbReference type="GO" id="GO:0005524">
    <property type="term" value="F:ATP binding"/>
    <property type="evidence" value="ECO:0007669"/>
    <property type="project" value="UniProtKB-KW"/>
</dbReference>
<dbReference type="AlphaFoldDB" id="A0AA39JME0"/>
<dbReference type="GO" id="GO:0005739">
    <property type="term" value="C:mitochondrion"/>
    <property type="evidence" value="ECO:0007669"/>
    <property type="project" value="TreeGrafter"/>
</dbReference>
<accession>A0AA39JME0</accession>
<keyword evidence="2" id="KW-0808">Transferase</keyword>
<dbReference type="InterPro" id="IPR039657">
    <property type="entry name" value="Dimethylallyltransferase"/>
</dbReference>
<reference evidence="5" key="1">
    <citation type="submission" date="2023-06" db="EMBL/GenBank/DDBJ databases">
        <authorList>
            <consortium name="Lawrence Berkeley National Laboratory"/>
            <person name="Ahrendt S."/>
            <person name="Sahu N."/>
            <person name="Indic B."/>
            <person name="Wong-Bajracharya J."/>
            <person name="Merenyi Z."/>
            <person name="Ke H.-M."/>
            <person name="Monk M."/>
            <person name="Kocsube S."/>
            <person name="Drula E."/>
            <person name="Lipzen A."/>
            <person name="Balint B."/>
            <person name="Henrissat B."/>
            <person name="Andreopoulos B."/>
            <person name="Martin F.M."/>
            <person name="Harder C.B."/>
            <person name="Rigling D."/>
            <person name="Ford K.L."/>
            <person name="Foster G.D."/>
            <person name="Pangilinan J."/>
            <person name="Papanicolaou A."/>
            <person name="Barry K."/>
            <person name="LaButti K."/>
            <person name="Viragh M."/>
            <person name="Koriabine M."/>
            <person name="Yan M."/>
            <person name="Riley R."/>
            <person name="Champramary S."/>
            <person name="Plett K.L."/>
            <person name="Tsai I.J."/>
            <person name="Slot J."/>
            <person name="Sipos G."/>
            <person name="Plett J."/>
            <person name="Nagy L.G."/>
            <person name="Grigoriev I.V."/>
        </authorList>
    </citation>
    <scope>NUCLEOTIDE SEQUENCE</scope>
    <source>
        <strain evidence="5">FPL87.14</strain>
    </source>
</reference>
<dbReference type="InterPro" id="IPR027417">
    <property type="entry name" value="P-loop_NTPase"/>
</dbReference>
<protein>
    <submittedName>
        <fullName evidence="5">tRNA isopentenyltransferase</fullName>
    </submittedName>
</protein>
<dbReference type="SUPFAM" id="SSF52540">
    <property type="entry name" value="P-loop containing nucleoside triphosphate hydrolases"/>
    <property type="match status" value="1"/>
</dbReference>
<dbReference type="GO" id="GO:0052381">
    <property type="term" value="F:tRNA dimethylallyltransferase activity"/>
    <property type="evidence" value="ECO:0007669"/>
    <property type="project" value="InterPro"/>
</dbReference>
<dbReference type="PANTHER" id="PTHR11088">
    <property type="entry name" value="TRNA DIMETHYLALLYLTRANSFERASE"/>
    <property type="match status" value="1"/>
</dbReference>
<dbReference type="Gene3D" id="1.10.20.140">
    <property type="match status" value="1"/>
</dbReference>
<evidence type="ECO:0000313" key="5">
    <source>
        <dbReference type="EMBL" id="KAK0445435.1"/>
    </source>
</evidence>
<comment type="caution">
    <text evidence="5">The sequence shown here is derived from an EMBL/GenBank/DDBJ whole genome shotgun (WGS) entry which is preliminary data.</text>
</comment>
<dbReference type="GO" id="GO:0006400">
    <property type="term" value="P:tRNA modification"/>
    <property type="evidence" value="ECO:0007669"/>
    <property type="project" value="TreeGrafter"/>
</dbReference>
<evidence type="ECO:0000256" key="4">
    <source>
        <dbReference type="ARBA" id="ARBA00022840"/>
    </source>
</evidence>
<evidence type="ECO:0000313" key="6">
    <source>
        <dbReference type="Proteomes" id="UP001175226"/>
    </source>
</evidence>